<dbReference type="InterPro" id="IPR014867">
    <property type="entry name" value="Spore_coat_CotH_CotH2/3/7"/>
</dbReference>
<name>A0A6A5YZ27_9PLEO</name>
<evidence type="ECO:0000313" key="2">
    <source>
        <dbReference type="Proteomes" id="UP000799770"/>
    </source>
</evidence>
<dbReference type="OrthoDB" id="10267127at2759"/>
<gene>
    <name evidence="1" type="ORF">BDV96DRAFT_581884</name>
</gene>
<dbReference type="PANTHER" id="PTHR40050">
    <property type="entry name" value="INNER SPORE COAT PROTEIN H"/>
    <property type="match status" value="1"/>
</dbReference>
<protein>
    <submittedName>
        <fullName evidence="1">Coth protein-domain-containing protein</fullName>
    </submittedName>
</protein>
<dbReference type="AlphaFoldDB" id="A0A6A5YZ27"/>
<sequence>MTDKQALCDKFYDIDNLITIAVSMTTMDWQALKDAQPRGGRCNTDFTGDRYDWFKANITVSGSKYPKSTSFPGVGIIKKSYCGSFSTSKPAFRLDFGKFTDNGDAIVGLIGTKNVTLNNSIQDSSYVRQPLGYELFRQAGLPYCRCNFAKVVVNGTNMGVYVNVEPIKKRLLQHCFAGNDEGNAYEIEIGEDLDPTVVNAGRISFEGFSDHKNLADLKLAASKVASEGLSGAKQVIDWDQFLKLYAMEFLLKHWDGYTTNKNNTYLYNDTKPVENPTTSNVKFKFIPSGIDQILQEDRDFVLGGSSILGLLMRTDFQKGSNSTEKMKFYGVMRNYATTIFDRDNYEKVLTPLIDRMETRLTGAGVTGISDKISIVKKQLKLVKSGAICMMAELPTGSVHVLNRTTLDCMHASNTEFVAGGSVPNGPFEVYHTQPSDALADRWYVQSADNKFHVKFKNRQYGTWLRCDKSVKTPGDALNVYAAHDDPNDGNNFAMRFTGNKDDSAWHYSGFFVLQSAVTNNYVGFSDSDLTSKGRKEVLQSSSITDLAKFFWF</sequence>
<dbReference type="PANTHER" id="PTHR40050:SF1">
    <property type="entry name" value="INNER SPORE COAT PROTEIN H"/>
    <property type="match status" value="1"/>
</dbReference>
<reference evidence="1" key="1">
    <citation type="journal article" date="2020" name="Stud. Mycol.">
        <title>101 Dothideomycetes genomes: a test case for predicting lifestyles and emergence of pathogens.</title>
        <authorList>
            <person name="Haridas S."/>
            <person name="Albert R."/>
            <person name="Binder M."/>
            <person name="Bloem J."/>
            <person name="Labutti K."/>
            <person name="Salamov A."/>
            <person name="Andreopoulos B."/>
            <person name="Baker S."/>
            <person name="Barry K."/>
            <person name="Bills G."/>
            <person name="Bluhm B."/>
            <person name="Cannon C."/>
            <person name="Castanera R."/>
            <person name="Culley D."/>
            <person name="Daum C."/>
            <person name="Ezra D."/>
            <person name="Gonzalez J."/>
            <person name="Henrissat B."/>
            <person name="Kuo A."/>
            <person name="Liang C."/>
            <person name="Lipzen A."/>
            <person name="Lutzoni F."/>
            <person name="Magnuson J."/>
            <person name="Mondo S."/>
            <person name="Nolan M."/>
            <person name="Ohm R."/>
            <person name="Pangilinan J."/>
            <person name="Park H.-J."/>
            <person name="Ramirez L."/>
            <person name="Alfaro M."/>
            <person name="Sun H."/>
            <person name="Tritt A."/>
            <person name="Yoshinaga Y."/>
            <person name="Zwiers L.-H."/>
            <person name="Turgeon B."/>
            <person name="Goodwin S."/>
            <person name="Spatafora J."/>
            <person name="Crous P."/>
            <person name="Grigoriev I."/>
        </authorList>
    </citation>
    <scope>NUCLEOTIDE SEQUENCE</scope>
    <source>
        <strain evidence="1">CBS 627.86</strain>
    </source>
</reference>
<dbReference type="EMBL" id="ML977333">
    <property type="protein sequence ID" value="KAF2111837.1"/>
    <property type="molecule type" value="Genomic_DNA"/>
</dbReference>
<organism evidence="1 2">
    <name type="scientific">Lophiotrema nucula</name>
    <dbReference type="NCBI Taxonomy" id="690887"/>
    <lineage>
        <taxon>Eukaryota</taxon>
        <taxon>Fungi</taxon>
        <taxon>Dikarya</taxon>
        <taxon>Ascomycota</taxon>
        <taxon>Pezizomycotina</taxon>
        <taxon>Dothideomycetes</taxon>
        <taxon>Pleosporomycetidae</taxon>
        <taxon>Pleosporales</taxon>
        <taxon>Lophiotremataceae</taxon>
        <taxon>Lophiotrema</taxon>
    </lineage>
</organism>
<dbReference type="Proteomes" id="UP000799770">
    <property type="component" value="Unassembled WGS sequence"/>
</dbReference>
<keyword evidence="2" id="KW-1185">Reference proteome</keyword>
<accession>A0A6A5YZ27</accession>
<proteinExistence type="predicted"/>
<dbReference type="Pfam" id="PF08757">
    <property type="entry name" value="CotH"/>
    <property type="match status" value="1"/>
</dbReference>
<evidence type="ECO:0000313" key="1">
    <source>
        <dbReference type="EMBL" id="KAF2111837.1"/>
    </source>
</evidence>